<dbReference type="Proteomes" id="UP001479436">
    <property type="component" value="Unassembled WGS sequence"/>
</dbReference>
<accession>A0ABR2W1T9</accession>
<evidence type="ECO:0000313" key="3">
    <source>
        <dbReference type="Proteomes" id="UP001479436"/>
    </source>
</evidence>
<comment type="caution">
    <text evidence="2">The sequence shown here is derived from an EMBL/GenBank/DDBJ whole genome shotgun (WGS) entry which is preliminary data.</text>
</comment>
<reference evidence="2 3" key="1">
    <citation type="submission" date="2023-04" db="EMBL/GenBank/DDBJ databases">
        <title>Genome of Basidiobolus ranarum AG-B5.</title>
        <authorList>
            <person name="Stajich J.E."/>
            <person name="Carter-House D."/>
            <person name="Gryganskyi A."/>
        </authorList>
    </citation>
    <scope>NUCLEOTIDE SEQUENCE [LARGE SCALE GENOMIC DNA]</scope>
    <source>
        <strain evidence="2 3">AG-B5</strain>
    </source>
</reference>
<protein>
    <submittedName>
        <fullName evidence="2">Uncharacterized protein</fullName>
    </submittedName>
</protein>
<organism evidence="2 3">
    <name type="scientific">Basidiobolus ranarum</name>
    <dbReference type="NCBI Taxonomy" id="34480"/>
    <lineage>
        <taxon>Eukaryota</taxon>
        <taxon>Fungi</taxon>
        <taxon>Fungi incertae sedis</taxon>
        <taxon>Zoopagomycota</taxon>
        <taxon>Entomophthoromycotina</taxon>
        <taxon>Basidiobolomycetes</taxon>
        <taxon>Basidiobolales</taxon>
        <taxon>Basidiobolaceae</taxon>
        <taxon>Basidiobolus</taxon>
    </lineage>
</organism>
<name>A0ABR2W1T9_9FUNG</name>
<feature type="region of interest" description="Disordered" evidence="1">
    <location>
        <begin position="1"/>
        <end position="23"/>
    </location>
</feature>
<proteinExistence type="predicted"/>
<keyword evidence="3" id="KW-1185">Reference proteome</keyword>
<sequence length="158" mass="18020">MVSVFKQNHNTKKKGGGGAKSKSIASEEEEFQYVEKLAREELLAGVGKCVLIDPGCRNLLCCMHVESTAENKMVYQYTNNQNAIETKCRNFMKLRENLKSEYSSGNWLAGNVKYQDPSRGIGMRKMLTKEHFQLYLLDEFKTRVCPLLATAVNWKSVR</sequence>
<evidence type="ECO:0000313" key="2">
    <source>
        <dbReference type="EMBL" id="KAK9712786.1"/>
    </source>
</evidence>
<dbReference type="EMBL" id="JASJQH010007197">
    <property type="protein sequence ID" value="KAK9712786.1"/>
    <property type="molecule type" value="Genomic_DNA"/>
</dbReference>
<gene>
    <name evidence="2" type="ORF">K7432_006899</name>
</gene>
<evidence type="ECO:0000256" key="1">
    <source>
        <dbReference type="SAM" id="MobiDB-lite"/>
    </source>
</evidence>